<evidence type="ECO:0000313" key="18">
    <source>
        <dbReference type="EMBL" id="KAL3500576.1"/>
    </source>
</evidence>
<dbReference type="Proteomes" id="UP001630127">
    <property type="component" value="Unassembled WGS sequence"/>
</dbReference>
<dbReference type="PANTHER" id="PTHR46539">
    <property type="entry name" value="E3 UBIQUITIN-PROTEIN LIGASE ATL42"/>
    <property type="match status" value="1"/>
</dbReference>
<dbReference type="GO" id="GO:0061630">
    <property type="term" value="F:ubiquitin protein ligase activity"/>
    <property type="evidence" value="ECO:0007669"/>
    <property type="project" value="UniProtKB-EC"/>
</dbReference>
<evidence type="ECO:0000256" key="10">
    <source>
        <dbReference type="ARBA" id="ARBA00022786"/>
    </source>
</evidence>
<dbReference type="SUPFAM" id="SSF57850">
    <property type="entry name" value="RING/U-box"/>
    <property type="match status" value="1"/>
</dbReference>
<keyword evidence="13 16" id="KW-0472">Membrane</keyword>
<keyword evidence="9 15" id="KW-0863">Zinc-finger</keyword>
<evidence type="ECO:0000313" key="19">
    <source>
        <dbReference type="Proteomes" id="UP001630127"/>
    </source>
</evidence>
<evidence type="ECO:0000256" key="11">
    <source>
        <dbReference type="ARBA" id="ARBA00022833"/>
    </source>
</evidence>
<evidence type="ECO:0000256" key="14">
    <source>
        <dbReference type="ARBA" id="ARBA00024209"/>
    </source>
</evidence>
<evidence type="ECO:0000256" key="8">
    <source>
        <dbReference type="ARBA" id="ARBA00022729"/>
    </source>
</evidence>
<comment type="caution">
    <text evidence="18">The sequence shown here is derived from an EMBL/GenBank/DDBJ whole genome shotgun (WGS) entry which is preliminary data.</text>
</comment>
<gene>
    <name evidence="18" type="ORF">ACH5RR_039669</name>
</gene>
<keyword evidence="12 16" id="KW-1133">Transmembrane helix</keyword>
<evidence type="ECO:0000256" key="4">
    <source>
        <dbReference type="ARBA" id="ARBA00012483"/>
    </source>
</evidence>
<keyword evidence="19" id="KW-1185">Reference proteome</keyword>
<comment type="pathway">
    <text evidence="3">Protein modification; protein ubiquitination.</text>
</comment>
<comment type="similarity">
    <text evidence="14">Belongs to the RING-type zinc finger family. ATL subfamily.</text>
</comment>
<dbReference type="InterPro" id="IPR001841">
    <property type="entry name" value="Znf_RING"/>
</dbReference>
<evidence type="ECO:0000256" key="13">
    <source>
        <dbReference type="ARBA" id="ARBA00023136"/>
    </source>
</evidence>
<dbReference type="AlphaFoldDB" id="A0ABD2Y1G2"/>
<dbReference type="Pfam" id="PF13639">
    <property type="entry name" value="zf-RING_2"/>
    <property type="match status" value="1"/>
</dbReference>
<keyword evidence="8" id="KW-0732">Signal</keyword>
<organism evidence="18 19">
    <name type="scientific">Cinchona calisaya</name>
    <dbReference type="NCBI Taxonomy" id="153742"/>
    <lineage>
        <taxon>Eukaryota</taxon>
        <taxon>Viridiplantae</taxon>
        <taxon>Streptophyta</taxon>
        <taxon>Embryophyta</taxon>
        <taxon>Tracheophyta</taxon>
        <taxon>Spermatophyta</taxon>
        <taxon>Magnoliopsida</taxon>
        <taxon>eudicotyledons</taxon>
        <taxon>Gunneridae</taxon>
        <taxon>Pentapetalae</taxon>
        <taxon>asterids</taxon>
        <taxon>lamiids</taxon>
        <taxon>Gentianales</taxon>
        <taxon>Rubiaceae</taxon>
        <taxon>Cinchonoideae</taxon>
        <taxon>Cinchoneae</taxon>
        <taxon>Cinchona</taxon>
    </lineage>
</organism>
<evidence type="ECO:0000256" key="3">
    <source>
        <dbReference type="ARBA" id="ARBA00004906"/>
    </source>
</evidence>
<reference evidence="18 19" key="1">
    <citation type="submission" date="2024-11" db="EMBL/GenBank/DDBJ databases">
        <title>A near-complete genome assembly of Cinchona calisaya.</title>
        <authorList>
            <person name="Lian D.C."/>
            <person name="Zhao X.W."/>
            <person name="Wei L."/>
        </authorList>
    </citation>
    <scope>NUCLEOTIDE SEQUENCE [LARGE SCALE GENOMIC DNA]</scope>
    <source>
        <tissue evidence="18">Nenye</tissue>
    </source>
</reference>
<evidence type="ECO:0000256" key="12">
    <source>
        <dbReference type="ARBA" id="ARBA00022989"/>
    </source>
</evidence>
<dbReference type="CDD" id="cd16461">
    <property type="entry name" value="RING-H2_EL5-like"/>
    <property type="match status" value="1"/>
</dbReference>
<dbReference type="InterPro" id="IPR013083">
    <property type="entry name" value="Znf_RING/FYVE/PHD"/>
</dbReference>
<dbReference type="PANTHER" id="PTHR46539:SF8">
    <property type="entry name" value="RING-TYPE DOMAIN-CONTAINING PROTEIN"/>
    <property type="match status" value="1"/>
</dbReference>
<keyword evidence="6 16" id="KW-0812">Transmembrane</keyword>
<evidence type="ECO:0000256" key="15">
    <source>
        <dbReference type="PROSITE-ProRule" id="PRU00175"/>
    </source>
</evidence>
<dbReference type="EMBL" id="JBJUIK010000016">
    <property type="protein sequence ID" value="KAL3500576.1"/>
    <property type="molecule type" value="Genomic_DNA"/>
</dbReference>
<evidence type="ECO:0000256" key="5">
    <source>
        <dbReference type="ARBA" id="ARBA00022679"/>
    </source>
</evidence>
<accession>A0ABD2Y1G2</accession>
<feature type="transmembrane region" description="Helical" evidence="16">
    <location>
        <begin position="58"/>
        <end position="79"/>
    </location>
</feature>
<comment type="subcellular location">
    <subcellularLocation>
        <location evidence="2">Membrane</location>
        <topology evidence="2">Single-pass membrane protein</topology>
    </subcellularLocation>
</comment>
<dbReference type="EC" id="2.3.2.27" evidence="4"/>
<dbReference type="FunFam" id="3.30.40.10:FF:000285">
    <property type="entry name" value="RING-H2 finger protein ATL43"/>
    <property type="match status" value="1"/>
</dbReference>
<keyword evidence="5" id="KW-0808">Transferase</keyword>
<protein>
    <recommendedName>
        <fullName evidence="4">RING-type E3 ubiquitin transferase</fullName>
        <ecNumber evidence="4">2.3.2.27</ecNumber>
    </recommendedName>
</protein>
<keyword evidence="10" id="KW-0833">Ubl conjugation pathway</keyword>
<evidence type="ECO:0000256" key="16">
    <source>
        <dbReference type="SAM" id="Phobius"/>
    </source>
</evidence>
<keyword evidence="7" id="KW-0479">Metal-binding</keyword>
<comment type="catalytic activity">
    <reaction evidence="1">
        <text>S-ubiquitinyl-[E2 ubiquitin-conjugating enzyme]-L-cysteine + [acceptor protein]-L-lysine = [E2 ubiquitin-conjugating enzyme]-L-cysteine + N(6)-ubiquitinyl-[acceptor protein]-L-lysine.</text>
        <dbReference type="EC" id="2.3.2.27"/>
    </reaction>
</comment>
<dbReference type="GO" id="GO:0016020">
    <property type="term" value="C:membrane"/>
    <property type="evidence" value="ECO:0007669"/>
    <property type="project" value="UniProtKB-SubCell"/>
</dbReference>
<dbReference type="Gene3D" id="3.30.40.10">
    <property type="entry name" value="Zinc/RING finger domain, C3HC4 (zinc finger)"/>
    <property type="match status" value="1"/>
</dbReference>
<evidence type="ECO:0000256" key="9">
    <source>
        <dbReference type="ARBA" id="ARBA00022771"/>
    </source>
</evidence>
<keyword evidence="11" id="KW-0862">Zinc</keyword>
<evidence type="ECO:0000259" key="17">
    <source>
        <dbReference type="PROSITE" id="PS50089"/>
    </source>
</evidence>
<evidence type="ECO:0000256" key="7">
    <source>
        <dbReference type="ARBA" id="ARBA00022723"/>
    </source>
</evidence>
<name>A0ABD2Y1G2_9GENT</name>
<evidence type="ECO:0000256" key="6">
    <source>
        <dbReference type="ARBA" id="ARBA00022692"/>
    </source>
</evidence>
<dbReference type="GO" id="GO:0008270">
    <property type="term" value="F:zinc ion binding"/>
    <property type="evidence" value="ECO:0007669"/>
    <property type="project" value="UniProtKB-KW"/>
</dbReference>
<evidence type="ECO:0000256" key="2">
    <source>
        <dbReference type="ARBA" id="ARBA00004167"/>
    </source>
</evidence>
<evidence type="ECO:0000256" key="1">
    <source>
        <dbReference type="ARBA" id="ARBA00000900"/>
    </source>
</evidence>
<sequence length="431" mass="49279">MQQKNSSRDINMWKLRILQVCSLTLLKKTSIIILFSALHVKAQDDPIQHPANPLHPNLAVSVGILTIVVSISFLLMAYAKLCHSDLSNDTDDLEQDHQGILRSISGIERRIIDSLPFFTFSSLKGSKQGLECAVCLSKFEETDVLRLLPRCKHAFHRNCIDKWLENHSSCPLCRYKFEIGDLMSSSFTNSLRYPGNNLSNLSDEPNVEMFIQREQEIQKSSGKFNTVSSLLKLGIGRKNDTSDRDLLHKFKHKIIVSGIIYKSRWSDVNSSDLLFLNSEMLNLKSSKRFSSFKPDSQRFPDEYLMNESILKIKEDIERKRGYESKVSRIAGNSISATSSPTAASNIGLNQNGTSKLNSVEKRSMSEIINISRYLDYNCRNRANHESLVLSRSERKDEIIRRLWLPIATRTVQWFAGRERGLEYWKKSPLNV</sequence>
<proteinExistence type="inferred from homology"/>
<dbReference type="SMART" id="SM00184">
    <property type="entry name" value="RING"/>
    <property type="match status" value="1"/>
</dbReference>
<dbReference type="PROSITE" id="PS50089">
    <property type="entry name" value="ZF_RING_2"/>
    <property type="match status" value="1"/>
</dbReference>
<feature type="domain" description="RING-type" evidence="17">
    <location>
        <begin position="132"/>
        <end position="174"/>
    </location>
</feature>